<keyword evidence="3" id="KW-1185">Reference proteome</keyword>
<reference evidence="2" key="1">
    <citation type="journal article" date="2014" name="Int. J. Syst. Evol. Microbiol.">
        <title>Complete genome sequence of Corynebacterium casei LMG S-19264T (=DSM 44701T), isolated from a smear-ripened cheese.</title>
        <authorList>
            <consortium name="US DOE Joint Genome Institute (JGI-PGF)"/>
            <person name="Walter F."/>
            <person name="Albersmeier A."/>
            <person name="Kalinowski J."/>
            <person name="Ruckert C."/>
        </authorList>
    </citation>
    <scope>NUCLEOTIDE SEQUENCE</scope>
    <source>
        <strain evidence="2">NBRC 101628</strain>
    </source>
</reference>
<reference evidence="2" key="2">
    <citation type="submission" date="2023-01" db="EMBL/GenBank/DDBJ databases">
        <title>Draft genome sequence of Paraferrimonas sedimenticola strain NBRC 101628.</title>
        <authorList>
            <person name="Sun Q."/>
            <person name="Mori K."/>
        </authorList>
    </citation>
    <scope>NUCLEOTIDE SEQUENCE</scope>
    <source>
        <strain evidence="2">NBRC 101628</strain>
    </source>
</reference>
<evidence type="ECO:0000259" key="1">
    <source>
        <dbReference type="Pfam" id="PF22521"/>
    </source>
</evidence>
<gene>
    <name evidence="2" type="primary">hyaE</name>
    <name evidence="2" type="ORF">GCM10007895_09170</name>
</gene>
<dbReference type="Pfam" id="PF22521">
    <property type="entry name" value="HypF_C_2"/>
    <property type="match status" value="1"/>
</dbReference>
<protein>
    <submittedName>
        <fullName evidence="2">NiFe hydrogenase assembly chaperone HyaE</fullName>
    </submittedName>
</protein>
<sequence length="575" mass="63153">MNKLRFEFDCQRPVASYQQALNQALKHPLVVGISHDHNQYAVEAQGDKTELGQLADELGAKLPLSCWLKRAQIKAIDTITTQSSPLPQATSEAAFCPDCADAVLADKPWQANCRQCSPKTEVQTQAVITAYGEDLSGLAVPLKQLFAVGHAQFETLWGQVELYLPEQIPSHCQRLLFCRLEAINHAFAVSNQAIERLSSLEKPALIASVNPGFAAHNQLPRSLYQCQFADDLVTLKLSQLLANKGVAFVGVATVSGLEPSLIGSFGEHPIALRHRQASAQISVSTEPLHEHASVKDFQAHWAKGRVSLSHQPAHPSAGPSWHAACALHAAQVIQEDNHRLGALYLSCSGLSGLLYQDSQQNYQWLVQLASPVPTPAQLIQSMQQQGNSAERLVRQLQSKLPEQLARWQVLSHSFNLSSFSAFLASASWCLGFSESADSSIAKDALIARALRYNASNAPRIDYPLSRNHEGVLQINWHKSLQACLSYRLADPDQLDKVAFGIIDSFADFVANWLEQLDADEGVDAIALAGDEFENPVLLDRIRLRVGHNQTLLLPQELGFDGANIALGALYLRRRR</sequence>
<dbReference type="RefSeq" id="WP_095505605.1">
    <property type="nucleotide sequence ID" value="NZ_BSNC01000003.1"/>
</dbReference>
<feature type="domain" description="Carbamoyltransferase Kae1-like" evidence="1">
    <location>
        <begin position="386"/>
        <end position="567"/>
    </location>
</feature>
<evidence type="ECO:0000313" key="3">
    <source>
        <dbReference type="Proteomes" id="UP001161422"/>
    </source>
</evidence>
<evidence type="ECO:0000313" key="2">
    <source>
        <dbReference type="EMBL" id="GLP95611.1"/>
    </source>
</evidence>
<proteinExistence type="predicted"/>
<comment type="caution">
    <text evidence="2">The sequence shown here is derived from an EMBL/GenBank/DDBJ whole genome shotgun (WGS) entry which is preliminary data.</text>
</comment>
<dbReference type="EMBL" id="BSNC01000003">
    <property type="protein sequence ID" value="GLP95611.1"/>
    <property type="molecule type" value="Genomic_DNA"/>
</dbReference>
<dbReference type="AlphaFoldDB" id="A0AA37RUK9"/>
<dbReference type="InterPro" id="IPR055128">
    <property type="entry name" value="HypF_C_2"/>
</dbReference>
<name>A0AA37RUK9_9GAMM</name>
<dbReference type="Proteomes" id="UP001161422">
    <property type="component" value="Unassembled WGS sequence"/>
</dbReference>
<accession>A0AA37RUK9</accession>
<organism evidence="2 3">
    <name type="scientific">Paraferrimonas sedimenticola</name>
    <dbReference type="NCBI Taxonomy" id="375674"/>
    <lineage>
        <taxon>Bacteria</taxon>
        <taxon>Pseudomonadati</taxon>
        <taxon>Pseudomonadota</taxon>
        <taxon>Gammaproteobacteria</taxon>
        <taxon>Alteromonadales</taxon>
        <taxon>Ferrimonadaceae</taxon>
        <taxon>Paraferrimonas</taxon>
    </lineage>
</organism>
<dbReference type="Gene3D" id="3.30.420.40">
    <property type="match status" value="1"/>
</dbReference>